<dbReference type="InterPro" id="IPR010255">
    <property type="entry name" value="Haem_peroxidase_sf"/>
</dbReference>
<proteinExistence type="inferred from homology"/>
<dbReference type="Gene3D" id="1.10.420.10">
    <property type="entry name" value="Peroxidase, domain 2"/>
    <property type="match status" value="1"/>
</dbReference>
<comment type="similarity">
    <text evidence="2">Belongs to the peroxidase family. Cytochrome c peroxidase subfamily.</text>
</comment>
<evidence type="ECO:0000256" key="7">
    <source>
        <dbReference type="ARBA" id="ARBA00023004"/>
    </source>
</evidence>
<keyword evidence="4" id="KW-0349">Heme</keyword>
<dbReference type="GO" id="GO:0042744">
    <property type="term" value="P:hydrogen peroxide catabolic process"/>
    <property type="evidence" value="ECO:0007669"/>
    <property type="project" value="TreeGrafter"/>
</dbReference>
<protein>
    <recommendedName>
        <fullName evidence="8">Peroxidase</fullName>
        <ecNumber evidence="8">1.11.1.-</ecNumber>
    </recommendedName>
</protein>
<dbReference type="GO" id="GO:0034599">
    <property type="term" value="P:cellular response to oxidative stress"/>
    <property type="evidence" value="ECO:0007669"/>
    <property type="project" value="InterPro"/>
</dbReference>
<dbReference type="PROSITE" id="PS50873">
    <property type="entry name" value="PEROXIDASE_4"/>
    <property type="match status" value="1"/>
</dbReference>
<gene>
    <name evidence="10" type="ORF">F8M41_010800</name>
</gene>
<sequence>MATRNYDVVRDDIKSILSQPGYDDGTIGPILVRLAWHASGTYDKTTKTGGSDGATMRFSIEGNDPANAGLAIARDYLEPIKQKHDWISYGDLWTLAGVVAIEALEGPVVPWKPGRRDKVEEASPPNGRLPDAEKGADHIREVFYRMGFNDREIVALIGAHCLGRCHGDRSGYVGAWTLTPTRFNNQFYVMLTRQSWQEKKLDNGLLQYADKKDRIMMLPADMAFLNDPQFKEIVQIYAKDKQQFFKDFAEAFGKLLELGVNREEEEAKL</sequence>
<dbReference type="InterPro" id="IPR002207">
    <property type="entry name" value="Peroxidase_I"/>
</dbReference>
<keyword evidence="3 8" id="KW-0575">Peroxidase</keyword>
<feature type="domain" description="Plant heme peroxidase family profile" evidence="9">
    <location>
        <begin position="73"/>
        <end position="269"/>
    </location>
</feature>
<dbReference type="InterPro" id="IPR019794">
    <property type="entry name" value="Peroxidases_AS"/>
</dbReference>
<dbReference type="InterPro" id="IPR002016">
    <property type="entry name" value="Haem_peroxidase"/>
</dbReference>
<dbReference type="GO" id="GO:0004601">
    <property type="term" value="F:peroxidase activity"/>
    <property type="evidence" value="ECO:0007669"/>
    <property type="project" value="UniProtKB-KW"/>
</dbReference>
<comment type="function">
    <text evidence="1">Destroys radicals which are normally produced within the cells and which are toxic to biological systems.</text>
</comment>
<dbReference type="Gene3D" id="1.10.520.10">
    <property type="match status" value="1"/>
</dbReference>
<dbReference type="FunFam" id="1.10.520.10:FF:000005">
    <property type="entry name" value="Cytochrome c peroxidase"/>
    <property type="match status" value="1"/>
</dbReference>
<dbReference type="GO" id="GO:0020037">
    <property type="term" value="F:heme binding"/>
    <property type="evidence" value="ECO:0007669"/>
    <property type="project" value="UniProtKB-UniRule"/>
</dbReference>
<name>A0A8H3X130_GIGMA</name>
<keyword evidence="6 8" id="KW-0560">Oxidoreductase</keyword>
<dbReference type="CDD" id="cd00691">
    <property type="entry name" value="ascorbate_peroxidase"/>
    <property type="match status" value="1"/>
</dbReference>
<dbReference type="PRINTS" id="PR00459">
    <property type="entry name" value="ASPEROXIDASE"/>
</dbReference>
<evidence type="ECO:0000313" key="10">
    <source>
        <dbReference type="EMBL" id="KAF0391070.1"/>
    </source>
</evidence>
<accession>A0A8H3X130</accession>
<evidence type="ECO:0000256" key="6">
    <source>
        <dbReference type="ARBA" id="ARBA00023002"/>
    </source>
</evidence>
<evidence type="ECO:0000259" key="9">
    <source>
        <dbReference type="PROSITE" id="PS50873"/>
    </source>
</evidence>
<evidence type="ECO:0000256" key="5">
    <source>
        <dbReference type="ARBA" id="ARBA00022723"/>
    </source>
</evidence>
<dbReference type="GO" id="GO:0000302">
    <property type="term" value="P:response to reactive oxygen species"/>
    <property type="evidence" value="ECO:0007669"/>
    <property type="project" value="TreeGrafter"/>
</dbReference>
<dbReference type="FunFam" id="1.10.420.10:FF:000009">
    <property type="entry name" value="Ascorbate peroxidase"/>
    <property type="match status" value="1"/>
</dbReference>
<dbReference type="EC" id="1.11.1.-" evidence="8"/>
<dbReference type="PROSITE" id="PS00436">
    <property type="entry name" value="PEROXIDASE_2"/>
    <property type="match status" value="1"/>
</dbReference>
<keyword evidence="5" id="KW-0479">Metal-binding</keyword>
<organism evidence="10 11">
    <name type="scientific">Gigaspora margarita</name>
    <dbReference type="NCBI Taxonomy" id="4874"/>
    <lineage>
        <taxon>Eukaryota</taxon>
        <taxon>Fungi</taxon>
        <taxon>Fungi incertae sedis</taxon>
        <taxon>Mucoromycota</taxon>
        <taxon>Glomeromycotina</taxon>
        <taxon>Glomeromycetes</taxon>
        <taxon>Diversisporales</taxon>
        <taxon>Gigasporaceae</taxon>
        <taxon>Gigaspora</taxon>
    </lineage>
</organism>
<dbReference type="EMBL" id="WTPW01002231">
    <property type="protein sequence ID" value="KAF0391070.1"/>
    <property type="molecule type" value="Genomic_DNA"/>
</dbReference>
<dbReference type="GO" id="GO:0046872">
    <property type="term" value="F:metal ion binding"/>
    <property type="evidence" value="ECO:0007669"/>
    <property type="project" value="UniProtKB-UniRule"/>
</dbReference>
<dbReference type="OrthoDB" id="2859658at2759"/>
<evidence type="ECO:0000256" key="4">
    <source>
        <dbReference type="ARBA" id="ARBA00022617"/>
    </source>
</evidence>
<evidence type="ECO:0000256" key="1">
    <source>
        <dbReference type="ARBA" id="ARBA00003917"/>
    </source>
</evidence>
<dbReference type="InterPro" id="IPR044831">
    <property type="entry name" value="Ccp1-like"/>
</dbReference>
<keyword evidence="11" id="KW-1185">Reference proteome</keyword>
<reference evidence="10 11" key="1">
    <citation type="journal article" date="2019" name="Environ. Microbiol.">
        <title>At the nexus of three kingdoms: the genome of the mycorrhizal fungus Gigaspora margarita provides insights into plant, endobacterial and fungal interactions.</title>
        <authorList>
            <person name="Venice F."/>
            <person name="Ghignone S."/>
            <person name="Salvioli di Fossalunga A."/>
            <person name="Amselem J."/>
            <person name="Novero M."/>
            <person name="Xianan X."/>
            <person name="Sedzielewska Toro K."/>
            <person name="Morin E."/>
            <person name="Lipzen A."/>
            <person name="Grigoriev I.V."/>
            <person name="Henrissat B."/>
            <person name="Martin F.M."/>
            <person name="Bonfante P."/>
        </authorList>
    </citation>
    <scope>NUCLEOTIDE SEQUENCE [LARGE SCALE GENOMIC DNA]</scope>
    <source>
        <strain evidence="10 11">BEG34</strain>
    </source>
</reference>
<dbReference type="PRINTS" id="PR00458">
    <property type="entry name" value="PEROXIDASE"/>
</dbReference>
<dbReference type="PANTHER" id="PTHR31356:SF36">
    <property type="entry name" value="L-ASCORBATE PEROXIDASE 3"/>
    <property type="match status" value="1"/>
</dbReference>
<evidence type="ECO:0000256" key="3">
    <source>
        <dbReference type="ARBA" id="ARBA00022559"/>
    </source>
</evidence>
<evidence type="ECO:0000313" key="11">
    <source>
        <dbReference type="Proteomes" id="UP000439903"/>
    </source>
</evidence>
<dbReference type="Pfam" id="PF00141">
    <property type="entry name" value="peroxidase"/>
    <property type="match status" value="1"/>
</dbReference>
<dbReference type="AlphaFoldDB" id="A0A8H3X130"/>
<dbReference type="PANTHER" id="PTHR31356">
    <property type="entry name" value="THYLAKOID LUMENAL 29 KDA PROTEIN, CHLOROPLASTIC-RELATED"/>
    <property type="match status" value="1"/>
</dbReference>
<dbReference type="SUPFAM" id="SSF48113">
    <property type="entry name" value="Heme-dependent peroxidases"/>
    <property type="match status" value="1"/>
</dbReference>
<dbReference type="Proteomes" id="UP000439903">
    <property type="component" value="Unassembled WGS sequence"/>
</dbReference>
<evidence type="ECO:0000256" key="2">
    <source>
        <dbReference type="ARBA" id="ARBA00005997"/>
    </source>
</evidence>
<evidence type="ECO:0000256" key="8">
    <source>
        <dbReference type="RuleBase" id="RU363051"/>
    </source>
</evidence>
<comment type="caution">
    <text evidence="10">The sequence shown here is derived from an EMBL/GenBank/DDBJ whole genome shotgun (WGS) entry which is preliminary data.</text>
</comment>
<keyword evidence="7" id="KW-0408">Iron</keyword>